<dbReference type="EMBL" id="BOON01000046">
    <property type="protein sequence ID" value="GII25116.1"/>
    <property type="molecule type" value="Genomic_DNA"/>
</dbReference>
<sequence length="601" mass="66409">MWQAVARSSFSDGRWVWGGRHGRNSISDAEQLMCIMGPATEISIFKLDLPDETAEDALDALSMLGDSIEIPKLLIDVIIEFLTTYTDKDGTPTFGGGTYFTGKGGAEPLPVQHDLDVVDSFSVSVRLSLATIGFARVFRRIVTRQALREKVDLLEELAGKRLTAAMVGLLRSFSVNVFDVHSPEGQFLCRMLNHDRSPTGQMIDELREQLRQINAGLRDITLGSGQVSDLDNDNKLFECGWSWGIVKGAPKVETSADAGTQRDGTAQHAPYLYFTVVALDGIEDLFSERTRMLNLLTEEQQRLSRSLQLRWDLTQSYWSKIGRFGRGRWPLEDMPWRTTDGAEGDYLTLLVSSIMVKELSNRQASGQDFARVASILEELAGRVRITRRALTGDQAVSLHHPGFAVDLLGSEDLGGPQLTWLLNDFSPQLLRQTLRVAGQLRDTTLRTDAVALADRVWEGHLIKRRLSGGKTGQLWDQPSEVYPELEPGKPLPSWYYTERVVSCLVSAAQFLGKPPQPSSGLTEVATDLLAEVDHLFDQEMLSVAAEAGPTMRTTLQGLRSALNRAHEVLDERPGTASALASYVLIELDRLKAARDKAVGAG</sequence>
<dbReference type="Proteomes" id="UP000599074">
    <property type="component" value="Unassembled WGS sequence"/>
</dbReference>
<comment type="caution">
    <text evidence="1">The sequence shown here is derived from an EMBL/GenBank/DDBJ whole genome shotgun (WGS) entry which is preliminary data.</text>
</comment>
<gene>
    <name evidence="1" type="ORF">Pme01_47130</name>
</gene>
<evidence type="ECO:0000313" key="2">
    <source>
        <dbReference type="Proteomes" id="UP000599074"/>
    </source>
</evidence>
<dbReference type="AlphaFoldDB" id="A0A8J3X2N7"/>
<dbReference type="NCBIfam" id="NF040567">
    <property type="entry name" value="SCO2524_fam"/>
    <property type="match status" value="1"/>
</dbReference>
<evidence type="ECO:0000313" key="1">
    <source>
        <dbReference type="EMBL" id="GII25116.1"/>
    </source>
</evidence>
<organism evidence="1 2">
    <name type="scientific">Planosporangium mesophilum</name>
    <dbReference type="NCBI Taxonomy" id="689768"/>
    <lineage>
        <taxon>Bacteria</taxon>
        <taxon>Bacillati</taxon>
        <taxon>Actinomycetota</taxon>
        <taxon>Actinomycetes</taxon>
        <taxon>Micromonosporales</taxon>
        <taxon>Micromonosporaceae</taxon>
        <taxon>Planosporangium</taxon>
    </lineage>
</organism>
<name>A0A8J3X2N7_9ACTN</name>
<proteinExistence type="predicted"/>
<reference evidence="1" key="1">
    <citation type="submission" date="2021-01" db="EMBL/GenBank/DDBJ databases">
        <title>Whole genome shotgun sequence of Planosporangium mesophilum NBRC 109066.</title>
        <authorList>
            <person name="Komaki H."/>
            <person name="Tamura T."/>
        </authorList>
    </citation>
    <scope>NUCLEOTIDE SEQUENCE</scope>
    <source>
        <strain evidence="1">NBRC 109066</strain>
    </source>
</reference>
<protein>
    <submittedName>
        <fullName evidence="1">Uncharacterized protein</fullName>
    </submittedName>
</protein>
<dbReference type="InterPro" id="IPR049777">
    <property type="entry name" value="SCO2524-like"/>
</dbReference>
<accession>A0A8J3X2N7</accession>
<keyword evidence="2" id="KW-1185">Reference proteome</keyword>